<dbReference type="RefSeq" id="WP_169589973.1">
    <property type="nucleotide sequence ID" value="NZ_VCQU01000007.1"/>
</dbReference>
<dbReference type="GO" id="GO:0009317">
    <property type="term" value="C:acetyl-CoA carboxylase complex"/>
    <property type="evidence" value="ECO:0007669"/>
    <property type="project" value="InterPro"/>
</dbReference>
<dbReference type="SUPFAM" id="SSF52096">
    <property type="entry name" value="ClpP/crotonase"/>
    <property type="match status" value="2"/>
</dbReference>
<dbReference type="InterPro" id="IPR011763">
    <property type="entry name" value="COA_CT_C"/>
</dbReference>
<evidence type="ECO:0000313" key="5">
    <source>
        <dbReference type="EMBL" id="NMN97239.1"/>
    </source>
</evidence>
<dbReference type="InterPro" id="IPR034733">
    <property type="entry name" value="AcCoA_carboxyl_beta"/>
</dbReference>
<dbReference type="PROSITE" id="PS50980">
    <property type="entry name" value="COA_CT_NTER"/>
    <property type="match status" value="1"/>
</dbReference>
<dbReference type="PROSITE" id="PS50989">
    <property type="entry name" value="COA_CT_CTER"/>
    <property type="match status" value="1"/>
</dbReference>
<evidence type="ECO:0000313" key="6">
    <source>
        <dbReference type="Proteomes" id="UP000535543"/>
    </source>
</evidence>
<sequence length="498" mass="52366">MKLVRDSPAARTVLDAVLDPGTFRSWDTVVESNWNIGPAYRDALTAAQAKSGVDEAVVTGEGTIAGHRVAIVVSEFAFLAGSIGVATAERLVLAVERATREGLPLIAAPASGGTRMQEGTVAFVQMIKIAIAVADHKAAGLPYVVYLRHPTTGGVLASWASQGHITFAEPGALIGFLGPRVYKAIHSRDFPSGVQVAENLYAHGLVDGVVPLHNLAGVLGRVLSLVAQPGKREKPETGRPATVSTSGEAWESITRSRLADRPSVRDVFAACSDVVPLHGVTADGSDPGLVVALVRLRSTVCICIGHDRNRQSPAHSVGPDDLRSARRGIRLAQELRLPVVTVIDTPGATLSAEAEEGGLAAEISKCLTDVVMSPSPTVALLLGQGAGGAALALLPADRIVACQHGWLSALPPEGASALIHRTTERAPEVAAEQRVDSQDLFDDGIVDRIIAEDGTDLSQQVVSTLEEELALLNSFSTDHRIQLRRNRFRAVGIQHAGS</sequence>
<evidence type="ECO:0000259" key="4">
    <source>
        <dbReference type="PROSITE" id="PS50989"/>
    </source>
</evidence>
<dbReference type="InterPro" id="IPR029045">
    <property type="entry name" value="ClpP/crotonase-like_dom_sf"/>
</dbReference>
<dbReference type="GO" id="GO:0003989">
    <property type="term" value="F:acetyl-CoA carboxylase activity"/>
    <property type="evidence" value="ECO:0007669"/>
    <property type="project" value="InterPro"/>
</dbReference>
<evidence type="ECO:0000259" key="3">
    <source>
        <dbReference type="PROSITE" id="PS50980"/>
    </source>
</evidence>
<reference evidence="5 6" key="2">
    <citation type="submission" date="2020-06" db="EMBL/GenBank/DDBJ databases">
        <title>Antribacter stalactiti gen. nov., sp. nov., a new member of the family Nacardiaceae isolated from a cave.</title>
        <authorList>
            <person name="Kim I.S."/>
        </authorList>
    </citation>
    <scope>NUCLEOTIDE SEQUENCE [LARGE SCALE GENOMIC DNA]</scope>
    <source>
        <strain evidence="5 6">YC2-7</strain>
    </source>
</reference>
<dbReference type="InterPro" id="IPR011762">
    <property type="entry name" value="COA_CT_N"/>
</dbReference>
<feature type="domain" description="CoA carboxyltransferase N-terminal" evidence="3">
    <location>
        <begin position="1"/>
        <end position="241"/>
    </location>
</feature>
<dbReference type="AlphaFoldDB" id="A0A848KG17"/>
<comment type="caution">
    <text evidence="5">The sequence shown here is derived from an EMBL/GenBank/DDBJ whole genome shotgun (WGS) entry which is preliminary data.</text>
</comment>
<dbReference type="GO" id="GO:0006633">
    <property type="term" value="P:fatty acid biosynthetic process"/>
    <property type="evidence" value="ECO:0007669"/>
    <property type="project" value="InterPro"/>
</dbReference>
<keyword evidence="2 5" id="KW-0808">Transferase</keyword>
<evidence type="ECO:0000256" key="2">
    <source>
        <dbReference type="ARBA" id="ARBA00022679"/>
    </source>
</evidence>
<dbReference type="GO" id="GO:2001295">
    <property type="term" value="P:malonyl-CoA biosynthetic process"/>
    <property type="evidence" value="ECO:0007669"/>
    <property type="project" value="TreeGrafter"/>
</dbReference>
<dbReference type="InterPro" id="IPR000438">
    <property type="entry name" value="Acetyl_CoA_COase_Trfase_b_su"/>
</dbReference>
<dbReference type="GO" id="GO:0016740">
    <property type="term" value="F:transferase activity"/>
    <property type="evidence" value="ECO:0007669"/>
    <property type="project" value="UniProtKB-KW"/>
</dbReference>
<comment type="similarity">
    <text evidence="1">Belongs to the AccD/PCCB family.</text>
</comment>
<dbReference type="Pfam" id="PF01039">
    <property type="entry name" value="Carboxyl_trans"/>
    <property type="match status" value="1"/>
</dbReference>
<dbReference type="Gene3D" id="3.90.226.10">
    <property type="entry name" value="2-enoyl-CoA Hydratase, Chain A, domain 1"/>
    <property type="match status" value="2"/>
</dbReference>
<evidence type="ECO:0000256" key="1">
    <source>
        <dbReference type="ARBA" id="ARBA00006102"/>
    </source>
</evidence>
<feature type="domain" description="CoA carboxyltransferase C-terminal" evidence="4">
    <location>
        <begin position="229"/>
        <end position="467"/>
    </location>
</feature>
<proteinExistence type="inferred from homology"/>
<dbReference type="PRINTS" id="PR01070">
    <property type="entry name" value="ACCCTRFRASEB"/>
</dbReference>
<name>A0A848KG17_9NOCA</name>
<keyword evidence="6" id="KW-1185">Reference proteome</keyword>
<protein>
    <submittedName>
        <fullName evidence="5">Acetyl-CoA carboxyl transferase</fullName>
    </submittedName>
</protein>
<dbReference type="EMBL" id="VCQU01000007">
    <property type="protein sequence ID" value="NMN97239.1"/>
    <property type="molecule type" value="Genomic_DNA"/>
</dbReference>
<dbReference type="PANTHER" id="PTHR42995:SF5">
    <property type="entry name" value="ACETYL-COENZYME A CARBOXYLASE CARBOXYL TRANSFERASE SUBUNIT BETA, CHLOROPLASTIC"/>
    <property type="match status" value="1"/>
</dbReference>
<gene>
    <name evidence="5" type="ORF">FGL95_19565</name>
</gene>
<accession>A0A848KG17</accession>
<reference evidence="5 6" key="1">
    <citation type="submission" date="2019-05" db="EMBL/GenBank/DDBJ databases">
        <authorList>
            <person name="Lee S.D."/>
        </authorList>
    </citation>
    <scope>NUCLEOTIDE SEQUENCE [LARGE SCALE GENOMIC DNA]</scope>
    <source>
        <strain evidence="5 6">YC2-7</strain>
    </source>
</reference>
<organism evidence="5 6">
    <name type="scientific">Antrihabitans stalactiti</name>
    <dbReference type="NCBI Taxonomy" id="2584121"/>
    <lineage>
        <taxon>Bacteria</taxon>
        <taxon>Bacillati</taxon>
        <taxon>Actinomycetota</taxon>
        <taxon>Actinomycetes</taxon>
        <taxon>Mycobacteriales</taxon>
        <taxon>Nocardiaceae</taxon>
        <taxon>Antrihabitans</taxon>
    </lineage>
</organism>
<dbReference type="Proteomes" id="UP000535543">
    <property type="component" value="Unassembled WGS sequence"/>
</dbReference>
<dbReference type="PANTHER" id="PTHR42995">
    <property type="entry name" value="ACETYL-COENZYME A CARBOXYLASE CARBOXYL TRANSFERASE SUBUNIT BETA, CHLOROPLASTIC"/>
    <property type="match status" value="1"/>
</dbReference>